<keyword evidence="8" id="KW-1185">Reference proteome</keyword>
<evidence type="ECO:0000256" key="4">
    <source>
        <dbReference type="ARBA" id="ARBA00023163"/>
    </source>
</evidence>
<dbReference type="PROSITE" id="PS50921">
    <property type="entry name" value="ANTAR"/>
    <property type="match status" value="1"/>
</dbReference>
<keyword evidence="1" id="KW-0808">Transferase</keyword>
<dbReference type="Gene3D" id="1.10.10.10">
    <property type="entry name" value="Winged helix-like DNA-binding domain superfamily/Winged helix DNA-binding domain"/>
    <property type="match status" value="1"/>
</dbReference>
<gene>
    <name evidence="7" type="ORF">GCM10009817_30120</name>
</gene>
<dbReference type="SUPFAM" id="SSF52172">
    <property type="entry name" value="CheY-like"/>
    <property type="match status" value="1"/>
</dbReference>
<dbReference type="InterPro" id="IPR005561">
    <property type="entry name" value="ANTAR"/>
</dbReference>
<comment type="caution">
    <text evidence="7">The sequence shown here is derived from an EMBL/GenBank/DDBJ whole genome shotgun (WGS) entry which is preliminary data.</text>
</comment>
<feature type="domain" description="ANTAR" evidence="6">
    <location>
        <begin position="179"/>
        <end position="240"/>
    </location>
</feature>
<dbReference type="Pfam" id="PF03861">
    <property type="entry name" value="ANTAR"/>
    <property type="match status" value="1"/>
</dbReference>
<accession>A0ABP5DXS6</accession>
<dbReference type="SUPFAM" id="SSF55781">
    <property type="entry name" value="GAF domain-like"/>
    <property type="match status" value="1"/>
</dbReference>
<dbReference type="Pfam" id="PF13185">
    <property type="entry name" value="GAF_2"/>
    <property type="match status" value="1"/>
</dbReference>
<dbReference type="InterPro" id="IPR036388">
    <property type="entry name" value="WH-like_DNA-bd_sf"/>
</dbReference>
<dbReference type="InterPro" id="IPR029016">
    <property type="entry name" value="GAF-like_dom_sf"/>
</dbReference>
<keyword evidence="3" id="KW-0805">Transcription regulation</keyword>
<keyword evidence="2" id="KW-0418">Kinase</keyword>
<organism evidence="7 8">
    <name type="scientific">Terrabacter lapilli</name>
    <dbReference type="NCBI Taxonomy" id="436231"/>
    <lineage>
        <taxon>Bacteria</taxon>
        <taxon>Bacillati</taxon>
        <taxon>Actinomycetota</taxon>
        <taxon>Actinomycetes</taxon>
        <taxon>Micrococcales</taxon>
        <taxon>Intrasporangiaceae</taxon>
        <taxon>Terrabacter</taxon>
    </lineage>
</organism>
<feature type="region of interest" description="Disordered" evidence="5">
    <location>
        <begin position="1"/>
        <end position="25"/>
    </location>
</feature>
<dbReference type="PIRSF" id="PIRSF036625">
    <property type="entry name" value="GAF_ANTAR"/>
    <property type="match status" value="1"/>
</dbReference>
<dbReference type="EMBL" id="BAAAPU010000008">
    <property type="protein sequence ID" value="GAA1986539.1"/>
    <property type="molecule type" value="Genomic_DNA"/>
</dbReference>
<dbReference type="SMART" id="SM01012">
    <property type="entry name" value="ANTAR"/>
    <property type="match status" value="1"/>
</dbReference>
<dbReference type="RefSeq" id="WP_344064181.1">
    <property type="nucleotide sequence ID" value="NZ_BAAAPU010000008.1"/>
</dbReference>
<dbReference type="InterPro" id="IPR012074">
    <property type="entry name" value="GAF_ANTAR"/>
</dbReference>
<evidence type="ECO:0000256" key="2">
    <source>
        <dbReference type="ARBA" id="ARBA00022777"/>
    </source>
</evidence>
<protein>
    <submittedName>
        <fullName evidence="7">GAF and ANTAR domain-containing protein</fullName>
    </submittedName>
</protein>
<proteinExistence type="predicted"/>
<name>A0ABP5DXS6_9MICO</name>
<dbReference type="InterPro" id="IPR011006">
    <property type="entry name" value="CheY-like_superfamily"/>
</dbReference>
<evidence type="ECO:0000256" key="1">
    <source>
        <dbReference type="ARBA" id="ARBA00022679"/>
    </source>
</evidence>
<dbReference type="Proteomes" id="UP001500013">
    <property type="component" value="Unassembled WGS sequence"/>
</dbReference>
<evidence type="ECO:0000313" key="8">
    <source>
        <dbReference type="Proteomes" id="UP001500013"/>
    </source>
</evidence>
<dbReference type="InterPro" id="IPR003018">
    <property type="entry name" value="GAF"/>
</dbReference>
<evidence type="ECO:0000259" key="6">
    <source>
        <dbReference type="PROSITE" id="PS50921"/>
    </source>
</evidence>
<reference evidence="8" key="1">
    <citation type="journal article" date="2019" name="Int. J. Syst. Evol. Microbiol.">
        <title>The Global Catalogue of Microorganisms (GCM) 10K type strain sequencing project: providing services to taxonomists for standard genome sequencing and annotation.</title>
        <authorList>
            <consortium name="The Broad Institute Genomics Platform"/>
            <consortium name="The Broad Institute Genome Sequencing Center for Infectious Disease"/>
            <person name="Wu L."/>
            <person name="Ma J."/>
        </authorList>
    </citation>
    <scope>NUCLEOTIDE SEQUENCE [LARGE SCALE GENOMIC DNA]</scope>
    <source>
        <strain evidence="8">JCM 15628</strain>
    </source>
</reference>
<evidence type="ECO:0000313" key="7">
    <source>
        <dbReference type="EMBL" id="GAA1986539.1"/>
    </source>
</evidence>
<dbReference type="Gene3D" id="3.30.450.40">
    <property type="match status" value="1"/>
</dbReference>
<keyword evidence="4" id="KW-0804">Transcription</keyword>
<evidence type="ECO:0000256" key="3">
    <source>
        <dbReference type="ARBA" id="ARBA00023015"/>
    </source>
</evidence>
<evidence type="ECO:0000256" key="5">
    <source>
        <dbReference type="SAM" id="MobiDB-lite"/>
    </source>
</evidence>
<sequence>MAPEVDAGRGLPSPADTGTTSDDDQLARQLSDFARRAQSEEDPGLMLDEIVKAALALIPGVDEASISVTTGRRDVSSQHPSGELPAKVDAVQTETGQGPCIDAAYEHETVRVPDMSSEDRWPRFAARASALGAASMLSIQLWVENDNLGALNLYSYTADSFTDESEHVGLLFASHAAIAFAGADRVHHLNIAVARRDLIGQVKGILMERFKITADQAFGILVRVSQERNRKLFEVAEDLAQTGQLKV</sequence>